<evidence type="ECO:0000313" key="7">
    <source>
        <dbReference type="EMBL" id="PPK57796.1"/>
    </source>
</evidence>
<dbReference type="InterPro" id="IPR011050">
    <property type="entry name" value="Pectin_lyase_fold/virulence"/>
</dbReference>
<dbReference type="InterPro" id="IPR008638">
    <property type="entry name" value="FhaB/CdiA-like_TPS"/>
</dbReference>
<proteinExistence type="predicted"/>
<evidence type="ECO:0000256" key="3">
    <source>
        <dbReference type="ARBA" id="ARBA00022729"/>
    </source>
</evidence>
<dbReference type="SMART" id="SM00912">
    <property type="entry name" value="Haemagg_act"/>
    <property type="match status" value="1"/>
</dbReference>
<reference evidence="7 8" key="1">
    <citation type="submission" date="2018-02" db="EMBL/GenBank/DDBJ databases">
        <title>Subsurface microbial communities from deep shales in Ohio and West Virginia, USA.</title>
        <authorList>
            <person name="Wrighton K."/>
        </authorList>
    </citation>
    <scope>NUCLEOTIDE SEQUENCE [LARGE SCALE GENOMIC DNA]</scope>
    <source>
        <strain evidence="7 8">MARC-MIP3H16</strain>
    </source>
</reference>
<evidence type="ECO:0000256" key="2">
    <source>
        <dbReference type="ARBA" id="ARBA00022525"/>
    </source>
</evidence>
<dbReference type="AlphaFoldDB" id="A0AB36ZT62"/>
<evidence type="ECO:0000256" key="1">
    <source>
        <dbReference type="ARBA" id="ARBA00004613"/>
    </source>
</evidence>
<keyword evidence="2" id="KW-0964">Secreted</keyword>
<keyword evidence="3 5" id="KW-0732">Signal</keyword>
<accession>A0AB36ZT62</accession>
<gene>
    <name evidence="7" type="ORF">B0F89_14410</name>
</gene>
<dbReference type="NCBIfam" id="TIGR01901">
    <property type="entry name" value="adhes_NPXG"/>
    <property type="match status" value="1"/>
</dbReference>
<dbReference type="InterPro" id="IPR012334">
    <property type="entry name" value="Pectin_lyas_fold"/>
</dbReference>
<dbReference type="SUPFAM" id="SSF51126">
    <property type="entry name" value="Pectin lyase-like"/>
    <property type="match status" value="1"/>
</dbReference>
<dbReference type="RefSeq" id="WP_104412863.1">
    <property type="nucleotide sequence ID" value="NZ_PTIW01000044.1"/>
</dbReference>
<feature type="domain" description="Filamentous haemagglutinin FhaB/tRNA nuclease CdiA-like TPS" evidence="6">
    <location>
        <begin position="33"/>
        <end position="145"/>
    </location>
</feature>
<feature type="signal peptide" evidence="5">
    <location>
        <begin position="1"/>
        <end position="35"/>
    </location>
</feature>
<evidence type="ECO:0000259" key="6">
    <source>
        <dbReference type="SMART" id="SM00912"/>
    </source>
</evidence>
<dbReference type="Gene3D" id="2.160.20.110">
    <property type="match status" value="3"/>
</dbReference>
<dbReference type="GO" id="GO:0005576">
    <property type="term" value="C:extracellular region"/>
    <property type="evidence" value="ECO:0007669"/>
    <property type="project" value="UniProtKB-SubCell"/>
</dbReference>
<evidence type="ECO:0000313" key="8">
    <source>
        <dbReference type="Proteomes" id="UP000239861"/>
    </source>
</evidence>
<name>A0AB36ZT62_9BACT</name>
<organism evidence="7 8">
    <name type="scientific">Malaciobacter marinus</name>
    <dbReference type="NCBI Taxonomy" id="505249"/>
    <lineage>
        <taxon>Bacteria</taxon>
        <taxon>Pseudomonadati</taxon>
        <taxon>Campylobacterota</taxon>
        <taxon>Epsilonproteobacteria</taxon>
        <taxon>Campylobacterales</taxon>
        <taxon>Arcobacteraceae</taxon>
        <taxon>Malaciobacter</taxon>
    </lineage>
</organism>
<comment type="caution">
    <text evidence="7">The sequence shown here is derived from an EMBL/GenBank/DDBJ whole genome shotgun (WGS) entry which is preliminary data.</text>
</comment>
<dbReference type="Pfam" id="PF07581">
    <property type="entry name" value="Glug"/>
    <property type="match status" value="5"/>
</dbReference>
<protein>
    <submittedName>
        <fullName evidence="7">Filamentous hemagglutinin family protein</fullName>
    </submittedName>
</protein>
<dbReference type="InterPro" id="IPR011493">
    <property type="entry name" value="GLUG"/>
</dbReference>
<dbReference type="EMBL" id="PTIW01000044">
    <property type="protein sequence ID" value="PPK57796.1"/>
    <property type="molecule type" value="Genomic_DNA"/>
</dbReference>
<feature type="chain" id="PRO_5044194731" evidence="5">
    <location>
        <begin position="36"/>
        <end position="1274"/>
    </location>
</feature>
<dbReference type="InterPro" id="IPR050909">
    <property type="entry name" value="Bact_Autotransporter_VF"/>
</dbReference>
<dbReference type="PANTHER" id="PTHR12338">
    <property type="entry name" value="AUTOTRANSPORTER"/>
    <property type="match status" value="1"/>
</dbReference>
<dbReference type="PANTHER" id="PTHR12338:SF8">
    <property type="entry name" value="HEME_HEMOPEXIN-BINDING PROTEIN"/>
    <property type="match status" value="1"/>
</dbReference>
<dbReference type="Proteomes" id="UP000239861">
    <property type="component" value="Unassembled WGS sequence"/>
</dbReference>
<evidence type="ECO:0000256" key="4">
    <source>
        <dbReference type="SAM" id="MobiDB-lite"/>
    </source>
</evidence>
<evidence type="ECO:0000256" key="5">
    <source>
        <dbReference type="SAM" id="SignalP"/>
    </source>
</evidence>
<dbReference type="Pfam" id="PF05860">
    <property type="entry name" value="TPS"/>
    <property type="match status" value="1"/>
</dbReference>
<comment type="subcellular location">
    <subcellularLocation>
        <location evidence="1">Secreted</location>
    </subcellularLocation>
</comment>
<feature type="region of interest" description="Disordered" evidence="4">
    <location>
        <begin position="339"/>
        <end position="359"/>
    </location>
</feature>
<sequence length="1274" mass="133052">MKRLIDFSSRFRILKGGKISLVVSALLGTTTLTFAAPSGGVVTSGSANISQVGNTTNITQNTGKVSINWNKFNIASNETVNFKQPNVNSIALNRVIGNEKSIINGALNANGQVWILNSNGVLFGKNAKINTAGLLATTKNLSDEDFNAGNYNFKGSSTQSVINLGEIDISDSGYATLLANSVSNEGTIKAIKGSVRLIGANEVSINLNGNSIVDLTVNKGVLDSLVENKGAVYADGGEIYLTTNAVDELLKGVVNNTGIIEANSLDGITGHVELFAHGGEAKIGGTITALDGFVETSGKEFTFNDATIKAGEWLIDPVNVTIDEGLATAIEGQLENGRATITTDGGNTPDTSSTESGSDGNIFVNSAISWDSGNDLTFRAHDSIYINAPITATQDRLVLIFGFASADGGTSDYYINAKVNLSAGNNFSTQKGTHGDETLWTVITHDNLASAITTGGLDYNYVLGSDLDLSGINWTPIGDYSTRFKGNFDGLGHVVDKLTINNSSGEYQGLFGYAEYATIRNIGLTNANVTGGSNVGSLVGMNVASTIHNSYSVDGDVTGIEKVGGLVGYNYSATIQNVYSSGGTVSGDSDVGGLVGSNFASSNIKNSYTSNTVSTVSATTSDNVGGLVGDNSHATITNSWYDNEANTDTSMNDSSTYGKTKAEILTALSSLDAWTAGGGANVEGYSTATPLALPELITFYTSNGEVLFAGGFGRSDDPYEITNWTQLQNINNSNILNQNYYFSLQNNLDSSISGYTNLASNTANSEAGWTPIGNFSTKFTGNFDGLGHSVSNLSINQVSSDYMGLFGSSYNAKIQNLDLLNIDIIGKNNVGGLIGYANNTEIKNATVTGSIKGTNQYTGGLLGEAEGTNIYDTTVSGSIVGHDQYTGGLIGRAINTHIENTTTAGTVSGYQQVGGLVGEMMDSAATVLNSSSSARVSGSDNVGGLIGKLLYSKIENSYATGKVESVNSSIGNIGGLVGYATSSLIDQSYASGNVNGTDSTGGLVGKTFRTDIKNSYAKGDVSGSFHVGGIVGDLSSDSTISNSYALTQNLSGSMMIGGLVGMNGDNTFSNVTNSYWDTDISEEESSKGGLGKTSAELKELVTFSDTGWDIQEDDTLDSSTPFLAWEKDGNSYTKVWVIGTKVASKGGGTTTPTNPTNPTTQKEIDKVVTTIVNKEAVKVPNIPKVTKTPNNAGKNVNVAFNIGENKQIVSKPIEGQATKRVTLSEAKQMQQDATGQTVGEVRVPLSRSSIIQLVDGGVSLPNGVEQEFYVADNK</sequence>
<dbReference type="Gene3D" id="2.160.20.10">
    <property type="entry name" value="Single-stranded right-handed beta-helix, Pectin lyase-like"/>
    <property type="match status" value="1"/>
</dbReference>